<dbReference type="RefSeq" id="WP_017802576.1">
    <property type="nucleotide sequence ID" value="NZ_JAGGMQ010000001.1"/>
</dbReference>
<feature type="transmembrane region" description="Helical" evidence="1">
    <location>
        <begin position="12"/>
        <end position="30"/>
    </location>
</feature>
<sequence length="204" mass="23074">MPDKLRHCDLILLVLISGLSTLLLLCYHNLSKIRTQTDHLLAEMQQRINQLENRPQPDLQTFNQRINALRVYQPKEILNHTKMLNELKNSNQALQSSLAEVQKEVAALKPPTPPQAAVIPLRRPPATTPRRAAMAPFTLEGVEYRAGIALAVIMPLHGRNIDQTILLRIGEHWHKWQLININGQWATFVTGKVHLKLHAPVTGS</sequence>
<gene>
    <name evidence="2" type="ORF">J2125_003921</name>
</gene>
<organism evidence="2 3">
    <name type="scientific">Winslowiella toletana</name>
    <dbReference type="NCBI Taxonomy" id="92490"/>
    <lineage>
        <taxon>Bacteria</taxon>
        <taxon>Pseudomonadati</taxon>
        <taxon>Pseudomonadota</taxon>
        <taxon>Gammaproteobacteria</taxon>
        <taxon>Enterobacterales</taxon>
        <taxon>Erwiniaceae</taxon>
        <taxon>Winslowiella</taxon>
    </lineage>
</organism>
<evidence type="ECO:0000313" key="3">
    <source>
        <dbReference type="Proteomes" id="UP001195624"/>
    </source>
</evidence>
<keyword evidence="1" id="KW-0812">Transmembrane</keyword>
<keyword evidence="1" id="KW-1133">Transmembrane helix</keyword>
<protein>
    <submittedName>
        <fullName evidence="2">Uncharacterized protein</fullName>
    </submittedName>
</protein>
<dbReference type="Proteomes" id="UP001195624">
    <property type="component" value="Unassembled WGS sequence"/>
</dbReference>
<proteinExistence type="predicted"/>
<reference evidence="3" key="1">
    <citation type="submission" date="2023-07" db="EMBL/GenBank/DDBJ databases">
        <title>Genome mining of underrepresented organisms for secondary metabolites.</title>
        <authorList>
            <person name="D'Agostino P.M."/>
        </authorList>
    </citation>
    <scope>NUCLEOTIDE SEQUENCE [LARGE SCALE GENOMIC DNA]</scope>
    <source>
        <strain evidence="3">WS4403</strain>
    </source>
</reference>
<name>A0ABS4PDL6_9GAMM</name>
<comment type="caution">
    <text evidence="2">The sequence shown here is derived from an EMBL/GenBank/DDBJ whole genome shotgun (WGS) entry which is preliminary data.</text>
</comment>
<accession>A0ABS4PDL6</accession>
<evidence type="ECO:0000313" key="2">
    <source>
        <dbReference type="EMBL" id="MBP2170729.1"/>
    </source>
</evidence>
<dbReference type="EMBL" id="JAGGMQ010000001">
    <property type="protein sequence ID" value="MBP2170729.1"/>
    <property type="molecule type" value="Genomic_DNA"/>
</dbReference>
<keyword evidence="3" id="KW-1185">Reference proteome</keyword>
<evidence type="ECO:0000256" key="1">
    <source>
        <dbReference type="SAM" id="Phobius"/>
    </source>
</evidence>
<keyword evidence="1" id="KW-0472">Membrane</keyword>